<evidence type="ECO:0000256" key="1">
    <source>
        <dbReference type="ARBA" id="ARBA00022603"/>
    </source>
</evidence>
<keyword evidence="6" id="KW-1185">Reference proteome</keyword>
<dbReference type="SUPFAM" id="SSF53335">
    <property type="entry name" value="S-adenosyl-L-methionine-dependent methyltransferases"/>
    <property type="match status" value="1"/>
</dbReference>
<dbReference type="Proteomes" id="UP000286045">
    <property type="component" value="Unassembled WGS sequence"/>
</dbReference>
<keyword evidence="3" id="KW-0949">S-adenosyl-L-methionine</keyword>
<dbReference type="EMBL" id="RYZI01000103">
    <property type="protein sequence ID" value="RWA10745.1"/>
    <property type="molecule type" value="Genomic_DNA"/>
</dbReference>
<dbReference type="STRING" id="363999.A0A439D8L2"/>
<keyword evidence="1" id="KW-0489">Methyltransferase</keyword>
<gene>
    <name evidence="5" type="ORF">EKO27_g4370</name>
</gene>
<proteinExistence type="predicted"/>
<evidence type="ECO:0000259" key="4">
    <source>
        <dbReference type="Pfam" id="PF00891"/>
    </source>
</evidence>
<keyword evidence="2" id="KW-0808">Transferase</keyword>
<dbReference type="GO" id="GO:0032259">
    <property type="term" value="P:methylation"/>
    <property type="evidence" value="ECO:0007669"/>
    <property type="project" value="UniProtKB-KW"/>
</dbReference>
<feature type="domain" description="O-methyltransferase C-terminal" evidence="4">
    <location>
        <begin position="60"/>
        <end position="280"/>
    </location>
</feature>
<accession>A0A439D8L2</accession>
<dbReference type="PANTHER" id="PTHR43712:SF19">
    <property type="entry name" value="DUAL O-METHYLTRANSFERASE_FAD-DEPENDENT MONOOXYGENASE ELCB"/>
    <property type="match status" value="1"/>
</dbReference>
<protein>
    <recommendedName>
        <fullName evidence="4">O-methyltransferase C-terminal domain-containing protein</fullName>
    </recommendedName>
</protein>
<reference evidence="5 6" key="1">
    <citation type="submission" date="2018-12" db="EMBL/GenBank/DDBJ databases">
        <title>Draft genome sequence of Xylaria grammica IHI A82.</title>
        <authorList>
            <person name="Buettner E."/>
            <person name="Kellner H."/>
        </authorList>
    </citation>
    <scope>NUCLEOTIDE SEQUENCE [LARGE SCALE GENOMIC DNA]</scope>
    <source>
        <strain evidence="5 6">IHI A82</strain>
    </source>
</reference>
<evidence type="ECO:0000256" key="3">
    <source>
        <dbReference type="ARBA" id="ARBA00022691"/>
    </source>
</evidence>
<dbReference type="Gene3D" id="3.40.50.150">
    <property type="entry name" value="Vaccinia Virus protein VP39"/>
    <property type="match status" value="1"/>
</dbReference>
<dbReference type="PROSITE" id="PS51683">
    <property type="entry name" value="SAM_OMT_II"/>
    <property type="match status" value="1"/>
</dbReference>
<evidence type="ECO:0000313" key="6">
    <source>
        <dbReference type="Proteomes" id="UP000286045"/>
    </source>
</evidence>
<dbReference type="InterPro" id="IPR001077">
    <property type="entry name" value="COMT_C"/>
</dbReference>
<dbReference type="PANTHER" id="PTHR43712">
    <property type="entry name" value="PUTATIVE (AFU_ORTHOLOGUE AFUA_4G14580)-RELATED"/>
    <property type="match status" value="1"/>
</dbReference>
<organism evidence="5 6">
    <name type="scientific">Xylaria grammica</name>
    <dbReference type="NCBI Taxonomy" id="363999"/>
    <lineage>
        <taxon>Eukaryota</taxon>
        <taxon>Fungi</taxon>
        <taxon>Dikarya</taxon>
        <taxon>Ascomycota</taxon>
        <taxon>Pezizomycotina</taxon>
        <taxon>Sordariomycetes</taxon>
        <taxon>Xylariomycetidae</taxon>
        <taxon>Xylariales</taxon>
        <taxon>Xylariaceae</taxon>
        <taxon>Xylaria</taxon>
    </lineage>
</organism>
<evidence type="ECO:0000256" key="2">
    <source>
        <dbReference type="ARBA" id="ARBA00022679"/>
    </source>
</evidence>
<name>A0A439D8L2_9PEZI</name>
<dbReference type="InterPro" id="IPR016461">
    <property type="entry name" value="COMT-like"/>
</dbReference>
<comment type="caution">
    <text evidence="5">The sequence shown here is derived from an EMBL/GenBank/DDBJ whole genome shotgun (WGS) entry which is preliminary data.</text>
</comment>
<dbReference type="AlphaFoldDB" id="A0A439D8L2"/>
<dbReference type="InterPro" id="IPR029063">
    <property type="entry name" value="SAM-dependent_MTases_sf"/>
</dbReference>
<sequence length="306" mass="34176">MAVLSGLFIEPEPTLIAHSPLSISFVSDPRLQAWGTFITKYGAPSAQAMAAATERWGYTQAKNETAYNIFSGSSVFFFDHMQQVPGMSDLFARYMESQGLSLGARLEYLIDGFDWNRLRSQAHIVDVGGSKGFASVALARAHPGFLFTVQDIQTGIGSSSEISHLESSISSRIRFVVQDFFDPQPPTQSDWPPPDVFLLRKILHDWPQHESRRILSRLAVALRDGQSTARIIIMDTILPVSGTIGRLQEARLRVRDLTMAQNFNSYERELGEWEELLESAVPKLKLLNWTQPSGSAMAVMEVVLDR</sequence>
<evidence type="ECO:0000313" key="5">
    <source>
        <dbReference type="EMBL" id="RWA10745.1"/>
    </source>
</evidence>
<dbReference type="GO" id="GO:0008171">
    <property type="term" value="F:O-methyltransferase activity"/>
    <property type="evidence" value="ECO:0007669"/>
    <property type="project" value="InterPro"/>
</dbReference>
<dbReference type="Pfam" id="PF00891">
    <property type="entry name" value="Methyltransf_2"/>
    <property type="match status" value="1"/>
</dbReference>